<feature type="signal peptide" evidence="2">
    <location>
        <begin position="1"/>
        <end position="38"/>
    </location>
</feature>
<dbReference type="InterPro" id="IPR008757">
    <property type="entry name" value="Peptidase_M6-like_domain"/>
</dbReference>
<dbReference type="RefSeq" id="WP_307558355.1">
    <property type="nucleotide sequence ID" value="NZ_JAUSQU010000001.1"/>
</dbReference>
<organism evidence="3 4">
    <name type="scientific">Streptosporangium lutulentum</name>
    <dbReference type="NCBI Taxonomy" id="1461250"/>
    <lineage>
        <taxon>Bacteria</taxon>
        <taxon>Bacillati</taxon>
        <taxon>Actinomycetota</taxon>
        <taxon>Actinomycetes</taxon>
        <taxon>Streptosporangiales</taxon>
        <taxon>Streptosporangiaceae</taxon>
        <taxon>Streptosporangium</taxon>
    </lineage>
</organism>
<feature type="region of interest" description="Disordered" evidence="1">
    <location>
        <begin position="38"/>
        <end position="63"/>
    </location>
</feature>
<evidence type="ECO:0000313" key="4">
    <source>
        <dbReference type="Proteomes" id="UP001225356"/>
    </source>
</evidence>
<protein>
    <submittedName>
        <fullName evidence="3">M6 family metalloprotease-like protein</fullName>
    </submittedName>
</protein>
<keyword evidence="2" id="KW-0732">Signal</keyword>
<dbReference type="Proteomes" id="UP001225356">
    <property type="component" value="Unassembled WGS sequence"/>
</dbReference>
<feature type="chain" id="PRO_5045370379" evidence="2">
    <location>
        <begin position="39"/>
        <end position="418"/>
    </location>
</feature>
<dbReference type="SUPFAM" id="SSF55486">
    <property type="entry name" value="Metalloproteases ('zincins'), catalytic domain"/>
    <property type="match status" value="1"/>
</dbReference>
<accession>A0ABT9QAW2</accession>
<dbReference type="PANTHER" id="PTHR41775:SF1">
    <property type="entry name" value="PEPTIDASE M6-LIKE DOMAIN-CONTAINING PROTEIN"/>
    <property type="match status" value="1"/>
</dbReference>
<evidence type="ECO:0000313" key="3">
    <source>
        <dbReference type="EMBL" id="MDP9843897.1"/>
    </source>
</evidence>
<evidence type="ECO:0000256" key="2">
    <source>
        <dbReference type="SAM" id="SignalP"/>
    </source>
</evidence>
<name>A0ABT9QAW2_9ACTN</name>
<reference evidence="3 4" key="1">
    <citation type="submission" date="2023-07" db="EMBL/GenBank/DDBJ databases">
        <title>Sequencing the genomes of 1000 actinobacteria strains.</title>
        <authorList>
            <person name="Klenk H.-P."/>
        </authorList>
    </citation>
    <scope>NUCLEOTIDE SEQUENCE [LARGE SCALE GENOMIC DNA]</scope>
    <source>
        <strain evidence="3 4">DSM 46740</strain>
    </source>
</reference>
<comment type="caution">
    <text evidence="3">The sequence shown here is derived from an EMBL/GenBank/DDBJ whole genome shotgun (WGS) entry which is preliminary data.</text>
</comment>
<dbReference type="PANTHER" id="PTHR41775">
    <property type="entry name" value="SECRETED PROTEIN-RELATED"/>
    <property type="match status" value="1"/>
</dbReference>
<dbReference type="NCBIfam" id="TIGR03296">
    <property type="entry name" value="M6dom_TIGR03296"/>
    <property type="match status" value="1"/>
</dbReference>
<keyword evidence="4" id="KW-1185">Reference proteome</keyword>
<gene>
    <name evidence="3" type="ORF">J2853_003108</name>
</gene>
<evidence type="ECO:0000256" key="1">
    <source>
        <dbReference type="SAM" id="MobiDB-lite"/>
    </source>
</evidence>
<feature type="compositionally biased region" description="Low complexity" evidence="1">
    <location>
        <begin position="47"/>
        <end position="63"/>
    </location>
</feature>
<dbReference type="EMBL" id="JAUSQU010000001">
    <property type="protein sequence ID" value="MDP9843897.1"/>
    <property type="molecule type" value="Genomic_DNA"/>
</dbReference>
<proteinExistence type="predicted"/>
<sequence>MSHYILHRGERSAPRFGRLLLPLATAALALLTALPAQADGSQPDSVQANAAQQAARKPAAPADCALPGRTGWTDEGHDTDPAQFLRPDGKIRAAMLFVDFPDAPATESTTEDAAQLTPAADWLREASYGDARLSITPINRWMRMPQNANTYGFERGITFEQHELYVGQAVAAADPYVDFGDYDIVYVVPTKAAGAITFSPTYLFDPGTTGVVADGKRVKWAVTFGQDMWRWGFKVLSHETGHIFGLPDLYAFSGETHGYVGGWDVMGLISGASPRYSGWHSWKLGWIDDKEVACLDAAGQSTVKLSPIESKGGGTKLAVVRTGPTTAYVAEARRAEGLDSAACSSGVLIYKVDSAAQTGAGPMRVMDSTPGSTPGNGCLPLDDGAYQPGQSFTDAATGVRIDVLKANGGHTTVRVSRT</sequence>